<keyword evidence="2" id="KW-0808">Transferase</keyword>
<feature type="domain" description="Methyltransferase type 12" evidence="1">
    <location>
        <begin position="13"/>
        <end position="104"/>
    </location>
</feature>
<keyword evidence="2" id="KW-0489">Methyltransferase</keyword>
<organism evidence="2 3">
    <name type="scientific">Halopenitus salinus</name>
    <dbReference type="NCBI Taxonomy" id="1198295"/>
    <lineage>
        <taxon>Archaea</taxon>
        <taxon>Methanobacteriati</taxon>
        <taxon>Methanobacteriota</taxon>
        <taxon>Stenosarchaea group</taxon>
        <taxon>Halobacteria</taxon>
        <taxon>Halobacteriales</taxon>
        <taxon>Haloferacaceae</taxon>
        <taxon>Halopenitus</taxon>
    </lineage>
</organism>
<comment type="caution">
    <text evidence="2">The sequence shown here is derived from an EMBL/GenBank/DDBJ whole genome shotgun (WGS) entry which is preliminary data.</text>
</comment>
<accession>A0ABD5V134</accession>
<dbReference type="Proteomes" id="UP001596296">
    <property type="component" value="Unassembled WGS sequence"/>
</dbReference>
<evidence type="ECO:0000259" key="1">
    <source>
        <dbReference type="Pfam" id="PF08242"/>
    </source>
</evidence>
<dbReference type="RefSeq" id="WP_379746082.1">
    <property type="nucleotide sequence ID" value="NZ_JBHSVN010000001.1"/>
</dbReference>
<dbReference type="InterPro" id="IPR013217">
    <property type="entry name" value="Methyltransf_12"/>
</dbReference>
<dbReference type="Gene3D" id="3.40.50.150">
    <property type="entry name" value="Vaccinia Virus protein VP39"/>
    <property type="match status" value="1"/>
</dbReference>
<dbReference type="EMBL" id="JBHSXL010000011">
    <property type="protein sequence ID" value="MFC6893734.1"/>
    <property type="molecule type" value="Genomic_DNA"/>
</dbReference>
<name>A0ABD5V134_9EURY</name>
<sequence>MQPYIDEDDSNLLDIGCANGWLTSKFHNEGLFCIGVDRAEQMLTMARSGNEFSDGLGYVRYNLTPESVSRIPSFDVILLLTVYHHWVQAYGNSAASDMLRHLGENSEKLFFELPEQELHDEVPCPESQPIKEYHLDYLNEVFGSDKAIEFIGRADYKGEERRDLLYIISSPRSSE</sequence>
<evidence type="ECO:0000313" key="2">
    <source>
        <dbReference type="EMBL" id="MFC6893734.1"/>
    </source>
</evidence>
<dbReference type="InterPro" id="IPR029063">
    <property type="entry name" value="SAM-dependent_MTases_sf"/>
</dbReference>
<protein>
    <submittedName>
        <fullName evidence="2">Methyltransferase</fullName>
    </submittedName>
</protein>
<dbReference type="SUPFAM" id="SSF53335">
    <property type="entry name" value="S-adenosyl-L-methionine-dependent methyltransferases"/>
    <property type="match status" value="1"/>
</dbReference>
<keyword evidence="3" id="KW-1185">Reference proteome</keyword>
<dbReference type="CDD" id="cd02440">
    <property type="entry name" value="AdoMet_MTases"/>
    <property type="match status" value="1"/>
</dbReference>
<dbReference type="AlphaFoldDB" id="A0ABD5V134"/>
<reference evidence="2 3" key="1">
    <citation type="journal article" date="2019" name="Int. J. Syst. Evol. Microbiol.">
        <title>The Global Catalogue of Microorganisms (GCM) 10K type strain sequencing project: providing services to taxonomists for standard genome sequencing and annotation.</title>
        <authorList>
            <consortium name="The Broad Institute Genomics Platform"/>
            <consortium name="The Broad Institute Genome Sequencing Center for Infectious Disease"/>
            <person name="Wu L."/>
            <person name="Ma J."/>
        </authorList>
    </citation>
    <scope>NUCLEOTIDE SEQUENCE [LARGE SCALE GENOMIC DNA]</scope>
    <source>
        <strain evidence="2 3">SKJ47</strain>
    </source>
</reference>
<dbReference type="GO" id="GO:0032259">
    <property type="term" value="P:methylation"/>
    <property type="evidence" value="ECO:0007669"/>
    <property type="project" value="UniProtKB-KW"/>
</dbReference>
<gene>
    <name evidence="2" type="ORF">ACFQE9_14120</name>
</gene>
<dbReference type="Pfam" id="PF08242">
    <property type="entry name" value="Methyltransf_12"/>
    <property type="match status" value="1"/>
</dbReference>
<proteinExistence type="predicted"/>
<evidence type="ECO:0000313" key="3">
    <source>
        <dbReference type="Proteomes" id="UP001596296"/>
    </source>
</evidence>
<dbReference type="GO" id="GO:0008168">
    <property type="term" value="F:methyltransferase activity"/>
    <property type="evidence" value="ECO:0007669"/>
    <property type="project" value="UniProtKB-KW"/>
</dbReference>